<name>A0A2N7RYB0_9MICC</name>
<feature type="transmembrane region" description="Helical" evidence="1">
    <location>
        <begin position="58"/>
        <end position="81"/>
    </location>
</feature>
<dbReference type="Proteomes" id="UP000235739">
    <property type="component" value="Unassembled WGS sequence"/>
</dbReference>
<organism evidence="2 3">
    <name type="scientific">Glutamicibacter arilaitensis</name>
    <dbReference type="NCBI Taxonomy" id="256701"/>
    <lineage>
        <taxon>Bacteria</taxon>
        <taxon>Bacillati</taxon>
        <taxon>Actinomycetota</taxon>
        <taxon>Actinomycetes</taxon>
        <taxon>Micrococcales</taxon>
        <taxon>Micrococcaceae</taxon>
        <taxon>Glutamicibacter</taxon>
    </lineage>
</organism>
<evidence type="ECO:0000313" key="2">
    <source>
        <dbReference type="EMBL" id="PMQ18858.1"/>
    </source>
</evidence>
<dbReference type="AlphaFoldDB" id="A0A2N7RYB0"/>
<proteinExistence type="predicted"/>
<evidence type="ECO:0000313" key="3">
    <source>
        <dbReference type="Proteomes" id="UP000235739"/>
    </source>
</evidence>
<keyword evidence="1" id="KW-0812">Transmembrane</keyword>
<comment type="caution">
    <text evidence="2">The sequence shown here is derived from an EMBL/GenBank/DDBJ whole genome shotgun (WGS) entry which is preliminary data.</text>
</comment>
<keyword evidence="1" id="KW-0472">Membrane</keyword>
<accession>A0A2N7RYB0</accession>
<reference evidence="2 3" key="1">
    <citation type="journal article" date="2017" name="Elife">
        <title>Extensive horizontal gene transfer in cheese-associated bacteria.</title>
        <authorList>
            <person name="Bonham K.S."/>
            <person name="Wolfe B.E."/>
            <person name="Dutton R.J."/>
        </authorList>
    </citation>
    <scope>NUCLEOTIDE SEQUENCE [LARGE SCALE GENOMIC DNA]</scope>
    <source>
        <strain evidence="2 3">JB182</strain>
    </source>
</reference>
<sequence length="135" mass="14640">MLSLPIFILIAFTVDLISYMSEATPLGYTTLWAGVLVPFTAILIFATVPTLIKKTRSVVRDLIGVFLGATLFGVIASLPIWSSTAGQSDVARGDYASGVMLSPILGLIVVAIFAVSSGFFEYLLHRRIRTRSTKR</sequence>
<feature type="transmembrane region" description="Helical" evidence="1">
    <location>
        <begin position="26"/>
        <end position="46"/>
    </location>
</feature>
<evidence type="ECO:0000256" key="1">
    <source>
        <dbReference type="SAM" id="Phobius"/>
    </source>
</evidence>
<dbReference type="EMBL" id="PNQX01000003">
    <property type="protein sequence ID" value="PMQ18858.1"/>
    <property type="molecule type" value="Genomic_DNA"/>
</dbReference>
<gene>
    <name evidence="2" type="ORF">CIK84_15850</name>
</gene>
<feature type="transmembrane region" description="Helical" evidence="1">
    <location>
        <begin position="101"/>
        <end position="124"/>
    </location>
</feature>
<keyword evidence="1" id="KW-1133">Transmembrane helix</keyword>
<protein>
    <submittedName>
        <fullName evidence="2">Uncharacterized protein</fullName>
    </submittedName>
</protein>